<sequence length="46" mass="5096">MSESENNLNQWQVSELEALGEDNVVRQQPVTSTSAKPSQTEESSCK</sequence>
<dbReference type="Proteomes" id="UP000824782">
    <property type="component" value="Unassembled WGS sequence"/>
</dbReference>
<dbReference type="EMBL" id="WNYA01000002">
    <property type="protein sequence ID" value="KAG8586129.1"/>
    <property type="molecule type" value="Genomic_DNA"/>
</dbReference>
<feature type="compositionally biased region" description="Polar residues" evidence="1">
    <location>
        <begin position="25"/>
        <end position="46"/>
    </location>
</feature>
<evidence type="ECO:0000313" key="2">
    <source>
        <dbReference type="EMBL" id="KAG8586130.1"/>
    </source>
</evidence>
<keyword evidence="3" id="KW-1185">Reference proteome</keyword>
<comment type="caution">
    <text evidence="2">The sequence shown here is derived from an EMBL/GenBank/DDBJ whole genome shotgun (WGS) entry which is preliminary data.</text>
</comment>
<evidence type="ECO:0000256" key="1">
    <source>
        <dbReference type="SAM" id="MobiDB-lite"/>
    </source>
</evidence>
<feature type="region of interest" description="Disordered" evidence="1">
    <location>
        <begin position="1"/>
        <end position="46"/>
    </location>
</feature>
<organism evidence="2 3">
    <name type="scientific">Engystomops pustulosus</name>
    <name type="common">Tungara frog</name>
    <name type="synonym">Physalaemus pustulosus</name>
    <dbReference type="NCBI Taxonomy" id="76066"/>
    <lineage>
        <taxon>Eukaryota</taxon>
        <taxon>Metazoa</taxon>
        <taxon>Chordata</taxon>
        <taxon>Craniata</taxon>
        <taxon>Vertebrata</taxon>
        <taxon>Euteleostomi</taxon>
        <taxon>Amphibia</taxon>
        <taxon>Batrachia</taxon>
        <taxon>Anura</taxon>
        <taxon>Neobatrachia</taxon>
        <taxon>Hyloidea</taxon>
        <taxon>Leptodactylidae</taxon>
        <taxon>Leiuperinae</taxon>
        <taxon>Engystomops</taxon>
    </lineage>
</organism>
<feature type="compositionally biased region" description="Polar residues" evidence="1">
    <location>
        <begin position="1"/>
        <end position="13"/>
    </location>
</feature>
<reference evidence="2" key="1">
    <citation type="thesis" date="2020" institute="ProQuest LLC" country="789 East Eisenhower Parkway, Ann Arbor, MI, USA">
        <title>Comparative Genomics and Chromosome Evolution.</title>
        <authorList>
            <person name="Mudd A.B."/>
        </authorList>
    </citation>
    <scope>NUCLEOTIDE SEQUENCE</scope>
    <source>
        <strain evidence="2">237g6f4</strain>
        <tissue evidence="2">Blood</tissue>
    </source>
</reference>
<name>A0AAV7CM21_ENGPU</name>
<dbReference type="AlphaFoldDB" id="A0AAV7CM21"/>
<dbReference type="EMBL" id="WNYA01000002">
    <property type="protein sequence ID" value="KAG8586130.1"/>
    <property type="molecule type" value="Genomic_DNA"/>
</dbReference>
<evidence type="ECO:0000313" key="3">
    <source>
        <dbReference type="Proteomes" id="UP000824782"/>
    </source>
</evidence>
<accession>A0AAV7CM21</accession>
<protein>
    <submittedName>
        <fullName evidence="2">Uncharacterized protein</fullName>
    </submittedName>
</protein>
<gene>
    <name evidence="2" type="ORF">GDO81_005261</name>
</gene>
<proteinExistence type="predicted"/>